<keyword evidence="2" id="KW-0646">Protease inhibitor</keyword>
<keyword evidence="4" id="KW-0722">Serine protease inhibitor</keyword>
<gene>
    <name evidence="9" type="primary">LOC109321721</name>
</gene>
<proteinExistence type="inferred from homology"/>
<dbReference type="GO" id="GO:0004867">
    <property type="term" value="F:serine-type endopeptidase inhibitor activity"/>
    <property type="evidence" value="ECO:0007669"/>
    <property type="project" value="UniProtKB-KW"/>
</dbReference>
<dbReference type="PANTHER" id="PTHR11461">
    <property type="entry name" value="SERINE PROTEASE INHIBITOR, SERPIN"/>
    <property type="match status" value="1"/>
</dbReference>
<dbReference type="Gene3D" id="3.30.497.10">
    <property type="entry name" value="Antithrombin, subunit I, domain 2"/>
    <property type="match status" value="1"/>
</dbReference>
<dbReference type="FunFam" id="2.30.39.10:FF:000002">
    <property type="entry name" value="Serpin family D member 1"/>
    <property type="match status" value="1"/>
</dbReference>
<evidence type="ECO:0000259" key="8">
    <source>
        <dbReference type="SMART" id="SM00093"/>
    </source>
</evidence>
<feature type="domain" description="Serpin" evidence="8">
    <location>
        <begin position="61"/>
        <end position="418"/>
    </location>
</feature>
<evidence type="ECO:0000256" key="6">
    <source>
        <dbReference type="RuleBase" id="RU000411"/>
    </source>
</evidence>
<reference evidence="9" key="1">
    <citation type="submission" date="2025-08" db="UniProtKB">
        <authorList>
            <consortium name="Ensembl"/>
        </authorList>
    </citation>
    <scope>IDENTIFICATION</scope>
</reference>
<dbReference type="Proteomes" id="UP000594220">
    <property type="component" value="Unplaced"/>
</dbReference>
<sequence>MKMKPFIFCCLVLVGLYAVANCHHISGKHKDEKELLEHSGAYDIINQGCPTRGSSYADFTFSFYKQVMLKEPNKNIFFSPISISTAFAMLAVGAKSTTLNQIFVGMGFNLTEVQVEDIHEGFHHLLYMLNKPDNEIEISLGNALFTDRGFRPLEKFLNDIKAFYEAEFLSSNFHNPPEAKKQINDYVEKKTHGKIQNFLGSLDPRTVMVLVNYIYFKASWENPFAPIQTTEADFFVDVKTPIKVNMMRQEGEYASYYDKQLFCEVVQIPYHGTAEAILILPDSGKMKEVENVLVKETVCKWRKSLKTRRINLYLPRVSVTGSYDIRQLFEKMGITQVFSSNADLSGINGAHDLQVTKAVHKALLKVHENGTEAAAATAIIISKVHQPSVTIKFNRPFIMLILDKASATMLFMGKIVNPTEN</sequence>
<dbReference type="Gene3D" id="2.30.39.10">
    <property type="entry name" value="Alpha-1-antitrypsin, domain 1"/>
    <property type="match status" value="1"/>
</dbReference>
<evidence type="ECO:0000256" key="3">
    <source>
        <dbReference type="ARBA" id="ARBA00022729"/>
    </source>
</evidence>
<comment type="similarity">
    <text evidence="1 6">Belongs to the serpin family.</text>
</comment>
<reference evidence="9" key="2">
    <citation type="submission" date="2025-09" db="UniProtKB">
        <authorList>
            <consortium name="Ensembl"/>
        </authorList>
    </citation>
    <scope>IDENTIFICATION</scope>
</reference>
<dbReference type="FunFam" id="3.30.497.10:FF:000001">
    <property type="entry name" value="Serine protease inhibitor"/>
    <property type="match status" value="1"/>
</dbReference>
<evidence type="ECO:0000256" key="7">
    <source>
        <dbReference type="SAM" id="SignalP"/>
    </source>
</evidence>
<dbReference type="SUPFAM" id="SSF56574">
    <property type="entry name" value="Serpins"/>
    <property type="match status" value="1"/>
</dbReference>
<keyword evidence="10" id="KW-1185">Reference proteome</keyword>
<dbReference type="InterPro" id="IPR023796">
    <property type="entry name" value="Serpin_dom"/>
</dbReference>
<evidence type="ECO:0000313" key="10">
    <source>
        <dbReference type="Proteomes" id="UP000594220"/>
    </source>
</evidence>
<protein>
    <submittedName>
        <fullName evidence="9">Alpha-1-antitrypsin-like</fullName>
    </submittedName>
</protein>
<evidence type="ECO:0000256" key="1">
    <source>
        <dbReference type="ARBA" id="ARBA00009500"/>
    </source>
</evidence>
<keyword evidence="3 7" id="KW-0732">Signal</keyword>
<dbReference type="GeneTree" id="ENSGT00940000164389"/>
<feature type="chain" id="PRO_5029901172" evidence="7">
    <location>
        <begin position="23"/>
        <end position="421"/>
    </location>
</feature>
<dbReference type="InterPro" id="IPR036186">
    <property type="entry name" value="Serpin_sf"/>
</dbReference>
<evidence type="ECO:0000313" key="9">
    <source>
        <dbReference type="Ensembl" id="ENSCPRP00005013010.1"/>
    </source>
</evidence>
<evidence type="ECO:0000256" key="5">
    <source>
        <dbReference type="ARBA" id="ARBA00023180"/>
    </source>
</evidence>
<dbReference type="InterPro" id="IPR023795">
    <property type="entry name" value="Serpin_CS"/>
</dbReference>
<keyword evidence="5" id="KW-0325">Glycoprotein</keyword>
<dbReference type="GO" id="GO:0005615">
    <property type="term" value="C:extracellular space"/>
    <property type="evidence" value="ECO:0007669"/>
    <property type="project" value="InterPro"/>
</dbReference>
<evidence type="ECO:0000256" key="4">
    <source>
        <dbReference type="ARBA" id="ARBA00022900"/>
    </source>
</evidence>
<dbReference type="OMA" id="HTYEDDF"/>
<feature type="signal peptide" evidence="7">
    <location>
        <begin position="1"/>
        <end position="22"/>
    </location>
</feature>
<dbReference type="SMART" id="SM00093">
    <property type="entry name" value="SERPIN"/>
    <property type="match status" value="1"/>
</dbReference>
<dbReference type="PROSITE" id="PS00284">
    <property type="entry name" value="SERPIN"/>
    <property type="match status" value="1"/>
</dbReference>
<evidence type="ECO:0000256" key="2">
    <source>
        <dbReference type="ARBA" id="ARBA00022690"/>
    </source>
</evidence>
<dbReference type="PANTHER" id="PTHR11461:SF165">
    <property type="entry name" value="ALPHA-1-ANTITRYPSIN"/>
    <property type="match status" value="1"/>
</dbReference>
<dbReference type="InterPro" id="IPR042178">
    <property type="entry name" value="Serpin_sf_1"/>
</dbReference>
<dbReference type="Ensembl" id="ENSCPRT00005015305.1">
    <property type="protein sequence ID" value="ENSCPRP00005013010.1"/>
    <property type="gene ID" value="ENSCPRG00005009207.1"/>
</dbReference>
<organism evidence="9 10">
    <name type="scientific">Crocodylus porosus</name>
    <name type="common">Saltwater crocodile</name>
    <name type="synonym">Estuarine crocodile</name>
    <dbReference type="NCBI Taxonomy" id="8502"/>
    <lineage>
        <taxon>Eukaryota</taxon>
        <taxon>Metazoa</taxon>
        <taxon>Chordata</taxon>
        <taxon>Craniata</taxon>
        <taxon>Vertebrata</taxon>
        <taxon>Euteleostomi</taxon>
        <taxon>Archelosauria</taxon>
        <taxon>Archosauria</taxon>
        <taxon>Crocodylia</taxon>
        <taxon>Longirostres</taxon>
        <taxon>Crocodylidae</taxon>
        <taxon>Crocodylus</taxon>
    </lineage>
</organism>
<dbReference type="Pfam" id="PF00079">
    <property type="entry name" value="Serpin"/>
    <property type="match status" value="1"/>
</dbReference>
<dbReference type="InterPro" id="IPR000215">
    <property type="entry name" value="Serpin_fam"/>
</dbReference>
<name>A0A7M4FWJ6_CROPO</name>
<dbReference type="AlphaFoldDB" id="A0A7M4FWJ6"/>
<dbReference type="InterPro" id="IPR042185">
    <property type="entry name" value="Serpin_sf_2"/>
</dbReference>
<accession>A0A7M4FWJ6</accession>